<feature type="region of interest" description="Disordered" evidence="1">
    <location>
        <begin position="1"/>
        <end position="36"/>
    </location>
</feature>
<name>A0ABD2LUH3_9BILA</name>
<sequence>MPWGQKEETNDLPPTSTQRETNGETSPTTEIPCSKGFCPGAKTKVQIQINGHRFVVRVLANFRVLIFKDGVLSKDSQTEDPRTKDPQTRDPQRQRTHGQGTHRQGTHKDRRPTDKGPTKK</sequence>
<reference evidence="2 3" key="1">
    <citation type="submission" date="2024-10" db="EMBL/GenBank/DDBJ databases">
        <authorList>
            <person name="Kim D."/>
        </authorList>
    </citation>
    <scope>NUCLEOTIDE SEQUENCE [LARGE SCALE GENOMIC DNA]</scope>
    <source>
        <strain evidence="2">BH-2024</strain>
    </source>
</reference>
<feature type="compositionally biased region" description="Basic and acidic residues" evidence="1">
    <location>
        <begin position="111"/>
        <end position="120"/>
    </location>
</feature>
<evidence type="ECO:0000256" key="1">
    <source>
        <dbReference type="SAM" id="MobiDB-lite"/>
    </source>
</evidence>
<dbReference type="EMBL" id="JBICBT010000275">
    <property type="protein sequence ID" value="KAL3118512.1"/>
    <property type="molecule type" value="Genomic_DNA"/>
</dbReference>
<gene>
    <name evidence="2" type="ORF">niasHT_000277</name>
</gene>
<protein>
    <submittedName>
        <fullName evidence="2">Uncharacterized protein</fullName>
    </submittedName>
</protein>
<comment type="caution">
    <text evidence="2">The sequence shown here is derived from an EMBL/GenBank/DDBJ whole genome shotgun (WGS) entry which is preliminary data.</text>
</comment>
<feature type="region of interest" description="Disordered" evidence="1">
    <location>
        <begin position="69"/>
        <end position="120"/>
    </location>
</feature>
<evidence type="ECO:0000313" key="2">
    <source>
        <dbReference type="EMBL" id="KAL3118512.1"/>
    </source>
</evidence>
<organism evidence="2 3">
    <name type="scientific">Heterodera trifolii</name>
    <dbReference type="NCBI Taxonomy" id="157864"/>
    <lineage>
        <taxon>Eukaryota</taxon>
        <taxon>Metazoa</taxon>
        <taxon>Ecdysozoa</taxon>
        <taxon>Nematoda</taxon>
        <taxon>Chromadorea</taxon>
        <taxon>Rhabditida</taxon>
        <taxon>Tylenchina</taxon>
        <taxon>Tylenchomorpha</taxon>
        <taxon>Tylenchoidea</taxon>
        <taxon>Heteroderidae</taxon>
        <taxon>Heteroderinae</taxon>
        <taxon>Heterodera</taxon>
    </lineage>
</organism>
<accession>A0ABD2LUH3</accession>
<evidence type="ECO:0000313" key="3">
    <source>
        <dbReference type="Proteomes" id="UP001620626"/>
    </source>
</evidence>
<feature type="compositionally biased region" description="Basic and acidic residues" evidence="1">
    <location>
        <begin position="76"/>
        <end position="93"/>
    </location>
</feature>
<proteinExistence type="predicted"/>
<dbReference type="AlphaFoldDB" id="A0ABD2LUH3"/>
<feature type="compositionally biased region" description="Polar residues" evidence="1">
    <location>
        <begin position="12"/>
        <end position="31"/>
    </location>
</feature>
<keyword evidence="3" id="KW-1185">Reference proteome</keyword>
<dbReference type="Proteomes" id="UP001620626">
    <property type="component" value="Unassembled WGS sequence"/>
</dbReference>